<evidence type="ECO:0000313" key="2">
    <source>
        <dbReference type="Proteomes" id="UP000199073"/>
    </source>
</evidence>
<accession>A0A1H0JYX5</accession>
<keyword evidence="2" id="KW-1185">Reference proteome</keyword>
<dbReference type="AlphaFoldDB" id="A0A1H0JYX5"/>
<protein>
    <submittedName>
        <fullName evidence="1">Uncharacterized protein</fullName>
    </submittedName>
</protein>
<organism evidence="1 2">
    <name type="scientific">Desulforhopalus singaporensis</name>
    <dbReference type="NCBI Taxonomy" id="91360"/>
    <lineage>
        <taxon>Bacteria</taxon>
        <taxon>Pseudomonadati</taxon>
        <taxon>Thermodesulfobacteriota</taxon>
        <taxon>Desulfobulbia</taxon>
        <taxon>Desulfobulbales</taxon>
        <taxon>Desulfocapsaceae</taxon>
        <taxon>Desulforhopalus</taxon>
    </lineage>
</organism>
<dbReference type="EMBL" id="FNJI01000002">
    <property type="protein sequence ID" value="SDO48886.1"/>
    <property type="molecule type" value="Genomic_DNA"/>
</dbReference>
<name>A0A1H0JYX5_9BACT</name>
<sequence>MVEPAATVAGPEWMQPAVYAVCNLNLHYIFYLERIVNANRWLLRLHRSSLENTPALKKESFQPSKSFAASLMVRAIPVWG</sequence>
<dbReference type="STRING" id="91360.SAMN05660330_00379"/>
<dbReference type="Proteomes" id="UP000199073">
    <property type="component" value="Unassembled WGS sequence"/>
</dbReference>
<reference evidence="1 2" key="1">
    <citation type="submission" date="2016-10" db="EMBL/GenBank/DDBJ databases">
        <authorList>
            <person name="de Groot N.N."/>
        </authorList>
    </citation>
    <scope>NUCLEOTIDE SEQUENCE [LARGE SCALE GENOMIC DNA]</scope>
    <source>
        <strain evidence="1 2">DSM 12130</strain>
    </source>
</reference>
<gene>
    <name evidence="1" type="ORF">SAMN05660330_00379</name>
</gene>
<evidence type="ECO:0000313" key="1">
    <source>
        <dbReference type="EMBL" id="SDO48886.1"/>
    </source>
</evidence>
<proteinExistence type="predicted"/>